<sequence length="203" mass="22644">MRNPLLALLIFMLLSCSEEIGDPEVFEPLPMGSGCNPKDICCYDLREKSGVYDLFSSWEFAGFQTITNDNESLDYLTCLARTAVFTLGGEDYDNVFKVTLQLSKEDSKISACENLAAFNLRTFSNKITGCYSSSESGSLSMFTPEEGIEFIPNNASYTFPVLGFENDFLEAIQSVDSYEIKSNKLYLTTNSTSEKLLFIAIED</sequence>
<dbReference type="PROSITE" id="PS51257">
    <property type="entry name" value="PROKAR_LIPOPROTEIN"/>
    <property type="match status" value="1"/>
</dbReference>
<dbReference type="RefSeq" id="WP_111609928.1">
    <property type="nucleotide sequence ID" value="NZ_QLLK01000001.1"/>
</dbReference>
<accession>A0A327PZZ1</accession>
<organism evidence="1 2">
    <name type="scientific">Algoriphagus yeomjeoni</name>
    <dbReference type="NCBI Taxonomy" id="291403"/>
    <lineage>
        <taxon>Bacteria</taxon>
        <taxon>Pseudomonadati</taxon>
        <taxon>Bacteroidota</taxon>
        <taxon>Cytophagia</taxon>
        <taxon>Cytophagales</taxon>
        <taxon>Cyclobacteriaceae</taxon>
        <taxon>Algoriphagus</taxon>
    </lineage>
</organism>
<name>A0A327PZZ1_9BACT</name>
<evidence type="ECO:0000313" key="2">
    <source>
        <dbReference type="Proteomes" id="UP000249610"/>
    </source>
</evidence>
<dbReference type="EMBL" id="QLLK01000001">
    <property type="protein sequence ID" value="RAI95246.1"/>
    <property type="molecule type" value="Genomic_DNA"/>
</dbReference>
<evidence type="ECO:0000313" key="1">
    <source>
        <dbReference type="EMBL" id="RAI95246.1"/>
    </source>
</evidence>
<protein>
    <submittedName>
        <fullName evidence="1">Uncharacterized protein</fullName>
    </submittedName>
</protein>
<dbReference type="OrthoDB" id="823511at2"/>
<keyword evidence="2" id="KW-1185">Reference proteome</keyword>
<dbReference type="AlphaFoldDB" id="A0A327PZZ1"/>
<dbReference type="Proteomes" id="UP000249610">
    <property type="component" value="Unassembled WGS sequence"/>
</dbReference>
<gene>
    <name evidence="1" type="ORF">LV83_00497</name>
</gene>
<proteinExistence type="predicted"/>
<reference evidence="1 2" key="1">
    <citation type="submission" date="2018-06" db="EMBL/GenBank/DDBJ databases">
        <title>Genomic Encyclopedia of Archaeal and Bacterial Type Strains, Phase II (KMG-II): from individual species to whole genera.</title>
        <authorList>
            <person name="Goeker M."/>
        </authorList>
    </citation>
    <scope>NUCLEOTIDE SEQUENCE [LARGE SCALE GENOMIC DNA]</scope>
    <source>
        <strain evidence="1 2">DSM 23446</strain>
    </source>
</reference>
<comment type="caution">
    <text evidence="1">The sequence shown here is derived from an EMBL/GenBank/DDBJ whole genome shotgun (WGS) entry which is preliminary data.</text>
</comment>